<name>A0A5A7QU60_STRAF</name>
<keyword evidence="2" id="KW-0472">Membrane</keyword>
<comment type="caution">
    <text evidence="3">The sequence shown here is derived from an EMBL/GenBank/DDBJ whole genome shotgun (WGS) entry which is preliminary data.</text>
</comment>
<dbReference type="GO" id="GO:0016740">
    <property type="term" value="F:transferase activity"/>
    <property type="evidence" value="ECO:0007669"/>
    <property type="project" value="UniProtKB-KW"/>
</dbReference>
<keyword evidence="2" id="KW-1133">Transmembrane helix</keyword>
<dbReference type="EMBL" id="BKCP01008371">
    <property type="protein sequence ID" value="GER48873.1"/>
    <property type="molecule type" value="Genomic_DNA"/>
</dbReference>
<evidence type="ECO:0000313" key="4">
    <source>
        <dbReference type="Proteomes" id="UP000325081"/>
    </source>
</evidence>
<gene>
    <name evidence="3" type="ORF">STAS_26075</name>
</gene>
<feature type="transmembrane region" description="Helical" evidence="2">
    <location>
        <begin position="288"/>
        <end position="310"/>
    </location>
</feature>
<evidence type="ECO:0000313" key="3">
    <source>
        <dbReference type="EMBL" id="GER48873.1"/>
    </source>
</evidence>
<proteinExistence type="predicted"/>
<dbReference type="Proteomes" id="UP000325081">
    <property type="component" value="Unassembled WGS sequence"/>
</dbReference>
<protein>
    <submittedName>
        <fullName evidence="3">3-phosphoshikimate 1-carboxyvinyltransferase</fullName>
    </submittedName>
</protein>
<evidence type="ECO:0000256" key="1">
    <source>
        <dbReference type="SAM" id="MobiDB-lite"/>
    </source>
</evidence>
<accession>A0A5A7QU60</accession>
<keyword evidence="3" id="KW-0808">Transferase</keyword>
<reference evidence="4" key="1">
    <citation type="journal article" date="2019" name="Curr. Biol.">
        <title>Genome Sequence of Striga asiatica Provides Insight into the Evolution of Plant Parasitism.</title>
        <authorList>
            <person name="Yoshida S."/>
            <person name="Kim S."/>
            <person name="Wafula E.K."/>
            <person name="Tanskanen J."/>
            <person name="Kim Y.M."/>
            <person name="Honaas L."/>
            <person name="Yang Z."/>
            <person name="Spallek T."/>
            <person name="Conn C.E."/>
            <person name="Ichihashi Y."/>
            <person name="Cheong K."/>
            <person name="Cui S."/>
            <person name="Der J.P."/>
            <person name="Gundlach H."/>
            <person name="Jiao Y."/>
            <person name="Hori C."/>
            <person name="Ishida J.K."/>
            <person name="Kasahara H."/>
            <person name="Kiba T."/>
            <person name="Kim M.S."/>
            <person name="Koo N."/>
            <person name="Laohavisit A."/>
            <person name="Lee Y.H."/>
            <person name="Lumba S."/>
            <person name="McCourt P."/>
            <person name="Mortimer J.C."/>
            <person name="Mutuku J.M."/>
            <person name="Nomura T."/>
            <person name="Sasaki-Sekimoto Y."/>
            <person name="Seto Y."/>
            <person name="Wang Y."/>
            <person name="Wakatake T."/>
            <person name="Sakakibara H."/>
            <person name="Demura T."/>
            <person name="Yamaguchi S."/>
            <person name="Yoneyama K."/>
            <person name="Manabe R.I."/>
            <person name="Nelson D.C."/>
            <person name="Schulman A.H."/>
            <person name="Timko M.P."/>
            <person name="dePamphilis C.W."/>
            <person name="Choi D."/>
            <person name="Shirasu K."/>
        </authorList>
    </citation>
    <scope>NUCLEOTIDE SEQUENCE [LARGE SCALE GENOMIC DNA]</scope>
    <source>
        <strain evidence="4">cv. UVA1</strain>
    </source>
</reference>
<sequence>MREGAVSFNQNSKRSSISYLVAGGRGQDQLTAPFHSAFLRCVNKSHSTAKIHAFDVASGVQLENLSIVPHVPMISQPEILSFCCAIEKAKRTFDDRPPHQELSHVWTEMGPRSRLPDDQQDLTKESSDHPKTFQDPQPRRRSYENGSPTYGNHCQPSLEVPTVGSGRGDRPRWLFSRPRAYLRKLLLPLSLGLLSPNKIRILTRGKEANLAYGEGSVERGSPKPDVVGSNPTERDSFFVDQEAYKLCKLRWGERFLPDGFSNDHLLRKKAKKIGTRPDSSVERIKPKLFLFFSIWFFWLGPSITITGYAAAGPGCRWNILTSQVGSSNQNSLGLVTLSWMLSLRAMKGMKMMLCRLTYRNKLLRASPAGVHDNIQCVVEDQMRS</sequence>
<keyword evidence="4" id="KW-1185">Reference proteome</keyword>
<evidence type="ECO:0000256" key="2">
    <source>
        <dbReference type="SAM" id="Phobius"/>
    </source>
</evidence>
<feature type="compositionally biased region" description="Basic and acidic residues" evidence="1">
    <location>
        <begin position="114"/>
        <end position="143"/>
    </location>
</feature>
<keyword evidence="2" id="KW-0812">Transmembrane</keyword>
<feature type="region of interest" description="Disordered" evidence="1">
    <location>
        <begin position="103"/>
        <end position="169"/>
    </location>
</feature>
<dbReference type="AlphaFoldDB" id="A0A5A7QU60"/>
<organism evidence="3 4">
    <name type="scientific">Striga asiatica</name>
    <name type="common">Asiatic witchweed</name>
    <name type="synonym">Buchnera asiatica</name>
    <dbReference type="NCBI Taxonomy" id="4170"/>
    <lineage>
        <taxon>Eukaryota</taxon>
        <taxon>Viridiplantae</taxon>
        <taxon>Streptophyta</taxon>
        <taxon>Embryophyta</taxon>
        <taxon>Tracheophyta</taxon>
        <taxon>Spermatophyta</taxon>
        <taxon>Magnoliopsida</taxon>
        <taxon>eudicotyledons</taxon>
        <taxon>Gunneridae</taxon>
        <taxon>Pentapetalae</taxon>
        <taxon>asterids</taxon>
        <taxon>lamiids</taxon>
        <taxon>Lamiales</taxon>
        <taxon>Orobanchaceae</taxon>
        <taxon>Buchnereae</taxon>
        <taxon>Striga</taxon>
    </lineage>
</organism>
<feature type="compositionally biased region" description="Polar residues" evidence="1">
    <location>
        <begin position="144"/>
        <end position="155"/>
    </location>
</feature>